<organism evidence="2 3">
    <name type="scientific">Trichoderma breve</name>
    <dbReference type="NCBI Taxonomy" id="2034170"/>
    <lineage>
        <taxon>Eukaryota</taxon>
        <taxon>Fungi</taxon>
        <taxon>Dikarya</taxon>
        <taxon>Ascomycota</taxon>
        <taxon>Pezizomycotina</taxon>
        <taxon>Sordariomycetes</taxon>
        <taxon>Hypocreomycetidae</taxon>
        <taxon>Hypocreales</taxon>
        <taxon>Hypocreaceae</taxon>
        <taxon>Trichoderma</taxon>
    </lineage>
</organism>
<dbReference type="InterPro" id="IPR003615">
    <property type="entry name" value="HNH_nuc"/>
</dbReference>
<evidence type="ECO:0000313" key="3">
    <source>
        <dbReference type="Proteomes" id="UP001140511"/>
    </source>
</evidence>
<dbReference type="EMBL" id="JAOPEN010000005">
    <property type="protein sequence ID" value="KAJ4857371.1"/>
    <property type="molecule type" value="Genomic_DNA"/>
</dbReference>
<dbReference type="RefSeq" id="XP_056026427.1">
    <property type="nucleotide sequence ID" value="XM_056175478.1"/>
</dbReference>
<dbReference type="Proteomes" id="UP001140511">
    <property type="component" value="Unassembled WGS sequence"/>
</dbReference>
<evidence type="ECO:0000259" key="1">
    <source>
        <dbReference type="Pfam" id="PF13391"/>
    </source>
</evidence>
<reference evidence="2" key="1">
    <citation type="submission" date="2022-09" db="EMBL/GenBank/DDBJ databases">
        <title>Chromosome-level assembly of Trichoderma breve T069, a fungus used in development of biopesticide product.</title>
        <authorList>
            <person name="Lin R."/>
            <person name="Liu T."/>
        </authorList>
    </citation>
    <scope>NUCLEOTIDE SEQUENCE</scope>
    <source>
        <strain evidence="2">T069</strain>
    </source>
</reference>
<keyword evidence="3" id="KW-1185">Reference proteome</keyword>
<comment type="caution">
    <text evidence="2">The sequence shown here is derived from an EMBL/GenBank/DDBJ whole genome shotgun (WGS) entry which is preliminary data.</text>
</comment>
<proteinExistence type="predicted"/>
<accession>A0A9W9BCK7</accession>
<protein>
    <recommendedName>
        <fullName evidence="1">HNH nuclease domain-containing protein</fullName>
    </recommendedName>
</protein>
<gene>
    <name evidence="2" type="ORF">T069G_08268</name>
</gene>
<name>A0A9W9BCK7_9HYPO</name>
<dbReference type="GeneID" id="80870166"/>
<dbReference type="AlphaFoldDB" id="A0A9W9BCK7"/>
<sequence>MDNHNHLMAGIQLQRTLQRYLASGKSLKDKRKLLWYMETRPSLRDAAPIIRLEEIEPRLELIAVIQAAYHESPCTAQRDPDGDFQFTALQLVYLLVIPMEHLRGISATPMVPYIPYLKLENYLSFMVLGRLPDDAIINRGTASSVPPDDTHTLSTGSEMPIDEDAKERAKCIARDGGVCVLTGAAYPEVCHIVPFEINATQAGLAHYREQFSHLTRLLGKESHAQVIGLLDSGLGCSNKAWNMLCLHPTLRDWWRKCLIGLKYLGMIPFSHQVGYHAIQLQFYWMPRGHDISPQDPAQPDRDMIQEMLQIIEQDDDPITESQKYSSSLLETGQVFSLNMPAEDAVKMKLMIDIQWANARLAAMSGLSDNWERLNRRPRVLNVDGWLEDRWGC</sequence>
<feature type="domain" description="HNH nuclease" evidence="1">
    <location>
        <begin position="179"/>
        <end position="261"/>
    </location>
</feature>
<evidence type="ECO:0000313" key="2">
    <source>
        <dbReference type="EMBL" id="KAJ4857371.1"/>
    </source>
</evidence>
<dbReference type="Pfam" id="PF13391">
    <property type="entry name" value="HNH_2"/>
    <property type="match status" value="1"/>
</dbReference>